<dbReference type="RefSeq" id="XP_025412880.1">
    <property type="nucleotide sequence ID" value="XM_025557095.1"/>
</dbReference>
<dbReference type="InterPro" id="IPR009057">
    <property type="entry name" value="Homeodomain-like_sf"/>
</dbReference>
<sequence>MSNQSSAAKVGEIFSAAGTAFSRLGELTLTLQPTNDTPTPNSKWTDDDIEMLQSAVKKFTDDLAIICDQIKQRTVSQIHTTLKRKSYENRAINPAVLTRSPMSLTSPMSTNILNAKCNSADVTLNMLNAPQEHNSASDDIPNENNRHNFNCGVDIE</sequence>
<reference evidence="4" key="1">
    <citation type="submission" date="2025-08" db="UniProtKB">
        <authorList>
            <consortium name="RefSeq"/>
        </authorList>
    </citation>
    <scope>IDENTIFICATION</scope>
    <source>
        <tissue evidence="4">Whole body</tissue>
    </source>
</reference>
<dbReference type="PANTHER" id="PTHR21397">
    <property type="entry name" value="CHROMATIN COMPLEXES SUBUNIT BAP18-RELATED"/>
    <property type="match status" value="1"/>
</dbReference>
<comment type="subcellular location">
    <subcellularLocation>
        <location evidence="1">Nucleus</location>
    </subcellularLocation>
</comment>
<dbReference type="GO" id="GO:0016589">
    <property type="term" value="C:NURF complex"/>
    <property type="evidence" value="ECO:0007669"/>
    <property type="project" value="TreeGrafter"/>
</dbReference>
<dbReference type="AlphaFoldDB" id="A0A8B8FRA4"/>
<dbReference type="OrthoDB" id="10021571at2759"/>
<feature type="region of interest" description="Disordered" evidence="2">
    <location>
        <begin position="134"/>
        <end position="156"/>
    </location>
</feature>
<evidence type="ECO:0000256" key="1">
    <source>
        <dbReference type="ARBA" id="ARBA00004123"/>
    </source>
</evidence>
<dbReference type="PANTHER" id="PTHR21397:SF2">
    <property type="entry name" value="CHROMATIN COMPLEXES SUBUNIT BAP18"/>
    <property type="match status" value="1"/>
</dbReference>
<accession>A0A8B8FRA4</accession>
<dbReference type="Gene3D" id="1.20.58.1880">
    <property type="match status" value="1"/>
</dbReference>
<name>A0A8B8FRA4_9HEMI</name>
<keyword evidence="3" id="KW-1185">Reference proteome</keyword>
<dbReference type="Proteomes" id="UP000694846">
    <property type="component" value="Unplaced"/>
</dbReference>
<proteinExistence type="predicted"/>
<dbReference type="SUPFAM" id="SSF46689">
    <property type="entry name" value="Homeodomain-like"/>
    <property type="match status" value="1"/>
</dbReference>
<dbReference type="GO" id="GO:0071339">
    <property type="term" value="C:MLL1 complex"/>
    <property type="evidence" value="ECO:0007669"/>
    <property type="project" value="TreeGrafter"/>
</dbReference>
<dbReference type="GeneID" id="112685262"/>
<protein>
    <submittedName>
        <fullName evidence="4">Chromatin complexes subunit BAP18</fullName>
    </submittedName>
</protein>
<evidence type="ECO:0000256" key="2">
    <source>
        <dbReference type="SAM" id="MobiDB-lite"/>
    </source>
</evidence>
<gene>
    <name evidence="4" type="primary">LOC112685262</name>
</gene>
<evidence type="ECO:0000313" key="3">
    <source>
        <dbReference type="Proteomes" id="UP000694846"/>
    </source>
</evidence>
<organism evidence="3 4">
    <name type="scientific">Sipha flava</name>
    <name type="common">yellow sugarcane aphid</name>
    <dbReference type="NCBI Taxonomy" id="143950"/>
    <lineage>
        <taxon>Eukaryota</taxon>
        <taxon>Metazoa</taxon>
        <taxon>Ecdysozoa</taxon>
        <taxon>Arthropoda</taxon>
        <taxon>Hexapoda</taxon>
        <taxon>Insecta</taxon>
        <taxon>Pterygota</taxon>
        <taxon>Neoptera</taxon>
        <taxon>Paraneoptera</taxon>
        <taxon>Hemiptera</taxon>
        <taxon>Sternorrhyncha</taxon>
        <taxon>Aphidomorpha</taxon>
        <taxon>Aphidoidea</taxon>
        <taxon>Aphididae</taxon>
        <taxon>Sipha</taxon>
    </lineage>
</organism>
<evidence type="ECO:0000313" key="4">
    <source>
        <dbReference type="RefSeq" id="XP_025412880.1"/>
    </source>
</evidence>